<feature type="compositionally biased region" description="Basic and acidic residues" evidence="1">
    <location>
        <begin position="53"/>
        <end position="74"/>
    </location>
</feature>
<dbReference type="OrthoDB" id="4571795at2"/>
<proteinExistence type="predicted"/>
<evidence type="ECO:0000313" key="3">
    <source>
        <dbReference type="Proteomes" id="UP000323876"/>
    </source>
</evidence>
<evidence type="ECO:0000256" key="1">
    <source>
        <dbReference type="SAM" id="MobiDB-lite"/>
    </source>
</evidence>
<reference evidence="2 3" key="1">
    <citation type="submission" date="2019-09" db="EMBL/GenBank/DDBJ databases">
        <authorList>
            <person name="Wang X."/>
        </authorList>
    </citation>
    <scope>NUCLEOTIDE SEQUENCE [LARGE SCALE GENOMIC DNA]</scope>
    <source>
        <strain evidence="2 3">CICC 11023</strain>
    </source>
</reference>
<dbReference type="EMBL" id="VXLC01000015">
    <property type="protein sequence ID" value="KAA8885333.1"/>
    <property type="molecule type" value="Genomic_DNA"/>
</dbReference>
<name>A0A5N0E8R7_9NOCA</name>
<comment type="caution">
    <text evidence="2">The sequence shown here is derived from an EMBL/GenBank/DDBJ whole genome shotgun (WGS) entry which is preliminary data.</text>
</comment>
<gene>
    <name evidence="2" type="ORF">F3087_27125</name>
</gene>
<keyword evidence="3" id="KW-1185">Reference proteome</keyword>
<feature type="region of interest" description="Disordered" evidence="1">
    <location>
        <begin position="27"/>
        <end position="159"/>
    </location>
</feature>
<evidence type="ECO:0000313" key="2">
    <source>
        <dbReference type="EMBL" id="KAA8885333.1"/>
    </source>
</evidence>
<organism evidence="2 3">
    <name type="scientific">Nocardia colli</name>
    <dbReference type="NCBI Taxonomy" id="2545717"/>
    <lineage>
        <taxon>Bacteria</taxon>
        <taxon>Bacillati</taxon>
        <taxon>Actinomycetota</taxon>
        <taxon>Actinomycetes</taxon>
        <taxon>Mycobacteriales</taxon>
        <taxon>Nocardiaceae</taxon>
        <taxon>Nocardia</taxon>
    </lineage>
</organism>
<dbReference type="Proteomes" id="UP000323876">
    <property type="component" value="Unassembled WGS sequence"/>
</dbReference>
<accession>A0A5N0E8R7</accession>
<dbReference type="RefSeq" id="WP_150404891.1">
    <property type="nucleotide sequence ID" value="NZ_VXLC01000015.1"/>
</dbReference>
<sequence length="159" mass="17423">MSDAIVPGSGGNRFDAVERLRRKLEGLKAAEAGSPEADQGAAKLTRLPRSPRRMTEEPGERPRKTWRTEGDAIHEAPPTRPVLRSELQQDTGWWTADPDQVPDLEHDGSVIDLGAVRRKRARDDSPAAGIRRRGRPRRIGPSNDSGDSDSPRPDGPAPQ</sequence>
<protein>
    <submittedName>
        <fullName evidence="2">Uncharacterized protein</fullName>
    </submittedName>
</protein>
<dbReference type="AlphaFoldDB" id="A0A5N0E8R7"/>